<evidence type="ECO:0000313" key="2">
    <source>
        <dbReference type="EMBL" id="MED6182168.1"/>
    </source>
</evidence>
<feature type="compositionally biased region" description="Basic and acidic residues" evidence="1">
    <location>
        <begin position="53"/>
        <end position="70"/>
    </location>
</feature>
<reference evidence="2 3" key="1">
    <citation type="journal article" date="2023" name="Plants (Basel)">
        <title>Bridging the Gap: Combining Genomics and Transcriptomics Approaches to Understand Stylosanthes scabra, an Orphan Legume from the Brazilian Caatinga.</title>
        <authorList>
            <person name="Ferreira-Neto J.R.C."/>
            <person name="da Silva M.D."/>
            <person name="Binneck E."/>
            <person name="de Melo N.F."/>
            <person name="da Silva R.H."/>
            <person name="de Melo A.L.T.M."/>
            <person name="Pandolfi V."/>
            <person name="Bustamante F.O."/>
            <person name="Brasileiro-Vidal A.C."/>
            <person name="Benko-Iseppon A.M."/>
        </authorList>
    </citation>
    <scope>NUCLEOTIDE SEQUENCE [LARGE SCALE GENOMIC DNA]</scope>
    <source>
        <tissue evidence="2">Leaves</tissue>
    </source>
</reference>
<keyword evidence="3" id="KW-1185">Reference proteome</keyword>
<feature type="region of interest" description="Disordered" evidence="1">
    <location>
        <begin position="29"/>
        <end position="70"/>
    </location>
</feature>
<gene>
    <name evidence="2" type="ORF">PIB30_026022</name>
</gene>
<dbReference type="EMBL" id="JASCZI010181339">
    <property type="protein sequence ID" value="MED6182168.1"/>
    <property type="molecule type" value="Genomic_DNA"/>
</dbReference>
<name>A0ABU6WDC2_9FABA</name>
<proteinExistence type="predicted"/>
<organism evidence="2 3">
    <name type="scientific">Stylosanthes scabra</name>
    <dbReference type="NCBI Taxonomy" id="79078"/>
    <lineage>
        <taxon>Eukaryota</taxon>
        <taxon>Viridiplantae</taxon>
        <taxon>Streptophyta</taxon>
        <taxon>Embryophyta</taxon>
        <taxon>Tracheophyta</taxon>
        <taxon>Spermatophyta</taxon>
        <taxon>Magnoliopsida</taxon>
        <taxon>eudicotyledons</taxon>
        <taxon>Gunneridae</taxon>
        <taxon>Pentapetalae</taxon>
        <taxon>rosids</taxon>
        <taxon>fabids</taxon>
        <taxon>Fabales</taxon>
        <taxon>Fabaceae</taxon>
        <taxon>Papilionoideae</taxon>
        <taxon>50 kb inversion clade</taxon>
        <taxon>dalbergioids sensu lato</taxon>
        <taxon>Dalbergieae</taxon>
        <taxon>Pterocarpus clade</taxon>
        <taxon>Stylosanthes</taxon>
    </lineage>
</organism>
<evidence type="ECO:0000256" key="1">
    <source>
        <dbReference type="SAM" id="MobiDB-lite"/>
    </source>
</evidence>
<evidence type="ECO:0000313" key="3">
    <source>
        <dbReference type="Proteomes" id="UP001341840"/>
    </source>
</evidence>
<accession>A0ABU6WDC2</accession>
<protein>
    <submittedName>
        <fullName evidence="2">Uncharacterized protein</fullName>
    </submittedName>
</protein>
<comment type="caution">
    <text evidence="2">The sequence shown here is derived from an EMBL/GenBank/DDBJ whole genome shotgun (WGS) entry which is preliminary data.</text>
</comment>
<dbReference type="Proteomes" id="UP001341840">
    <property type="component" value="Unassembled WGS sequence"/>
</dbReference>
<sequence>MSADGDHGGLADRHGEELEALFIEVSKIPTGTAPNGDPNARNFPVGWDGDETEFSRGKREDPSGDPRPRP</sequence>